<dbReference type="InterPro" id="IPR010982">
    <property type="entry name" value="Lambda_DNA-bd_dom_sf"/>
</dbReference>
<gene>
    <name evidence="3" type="ORF">ACWI_36160</name>
</gene>
<dbReference type="RefSeq" id="WP_070372844.1">
    <property type="nucleotide sequence ID" value="NZ_LKEU01000051.1"/>
</dbReference>
<reference evidence="3 4" key="1">
    <citation type="submission" date="2015-09" db="EMBL/GenBank/DDBJ databases">
        <title>Genome sequence of Acetobacterium wieringae DSM 1911.</title>
        <authorList>
            <person name="Poehlein A."/>
            <person name="Bengelsdorf F.R."/>
            <person name="Schiel-Bengelsdorf B."/>
            <person name="Duerre P."/>
            <person name="Daniel R."/>
        </authorList>
    </citation>
    <scope>NUCLEOTIDE SEQUENCE [LARGE SCALE GENOMIC DNA]</scope>
    <source>
        <strain evidence="3 4">DSM 1911</strain>
    </source>
</reference>
<organism evidence="3 4">
    <name type="scientific">Acetobacterium wieringae</name>
    <dbReference type="NCBI Taxonomy" id="52694"/>
    <lineage>
        <taxon>Bacteria</taxon>
        <taxon>Bacillati</taxon>
        <taxon>Bacillota</taxon>
        <taxon>Clostridia</taxon>
        <taxon>Eubacteriales</taxon>
        <taxon>Eubacteriaceae</taxon>
        <taxon>Acetobacterium</taxon>
    </lineage>
</organism>
<protein>
    <submittedName>
        <fullName evidence="3">Transcriptional repressor DicA</fullName>
    </submittedName>
</protein>
<dbReference type="AlphaFoldDB" id="A0A1F2PD02"/>
<evidence type="ECO:0000313" key="3">
    <source>
        <dbReference type="EMBL" id="OFV68925.1"/>
    </source>
</evidence>
<dbReference type="SUPFAM" id="SSF47413">
    <property type="entry name" value="lambda repressor-like DNA-binding domains"/>
    <property type="match status" value="1"/>
</dbReference>
<evidence type="ECO:0000256" key="1">
    <source>
        <dbReference type="ARBA" id="ARBA00023125"/>
    </source>
</evidence>
<dbReference type="CDD" id="cd00093">
    <property type="entry name" value="HTH_XRE"/>
    <property type="match status" value="1"/>
</dbReference>
<evidence type="ECO:0000259" key="2">
    <source>
        <dbReference type="PROSITE" id="PS50943"/>
    </source>
</evidence>
<dbReference type="Pfam" id="PF01381">
    <property type="entry name" value="HTH_3"/>
    <property type="match status" value="1"/>
</dbReference>
<dbReference type="STRING" id="52694.ACWI_36160"/>
<sequence>MNIGERIKKEREQLGWSQEALAFSAGVSQRCISHYELGQREPQYETIKKIMKALGFQVQLVKMEGEK</sequence>
<proteinExistence type="predicted"/>
<dbReference type="SMART" id="SM00530">
    <property type="entry name" value="HTH_XRE"/>
    <property type="match status" value="1"/>
</dbReference>
<dbReference type="EMBL" id="LKEU01000051">
    <property type="protein sequence ID" value="OFV68925.1"/>
    <property type="molecule type" value="Genomic_DNA"/>
</dbReference>
<dbReference type="PROSITE" id="PS50943">
    <property type="entry name" value="HTH_CROC1"/>
    <property type="match status" value="1"/>
</dbReference>
<dbReference type="PANTHER" id="PTHR46558">
    <property type="entry name" value="TRACRIPTIONAL REGULATORY PROTEIN-RELATED-RELATED"/>
    <property type="match status" value="1"/>
</dbReference>
<name>A0A1F2PD02_9FIRM</name>
<dbReference type="Gene3D" id="1.10.260.40">
    <property type="entry name" value="lambda repressor-like DNA-binding domains"/>
    <property type="match status" value="1"/>
</dbReference>
<dbReference type="GO" id="GO:0003677">
    <property type="term" value="F:DNA binding"/>
    <property type="evidence" value="ECO:0007669"/>
    <property type="project" value="UniProtKB-KW"/>
</dbReference>
<keyword evidence="1" id="KW-0238">DNA-binding</keyword>
<accession>A0A1F2PD02</accession>
<dbReference type="Proteomes" id="UP000176244">
    <property type="component" value="Unassembled WGS sequence"/>
</dbReference>
<dbReference type="PANTHER" id="PTHR46558:SF4">
    <property type="entry name" value="DNA-BIDING PHAGE PROTEIN"/>
    <property type="match status" value="1"/>
</dbReference>
<feature type="domain" description="HTH cro/C1-type" evidence="2">
    <location>
        <begin position="7"/>
        <end position="61"/>
    </location>
</feature>
<dbReference type="OrthoDB" id="9814553at2"/>
<evidence type="ECO:0000313" key="4">
    <source>
        <dbReference type="Proteomes" id="UP000176244"/>
    </source>
</evidence>
<dbReference type="InterPro" id="IPR001387">
    <property type="entry name" value="Cro/C1-type_HTH"/>
</dbReference>
<comment type="caution">
    <text evidence="3">The sequence shown here is derived from an EMBL/GenBank/DDBJ whole genome shotgun (WGS) entry which is preliminary data.</text>
</comment>